<dbReference type="PROSITE" id="PS51782">
    <property type="entry name" value="LYSM"/>
    <property type="match status" value="1"/>
</dbReference>
<evidence type="ECO:0000259" key="2">
    <source>
        <dbReference type="PROSITE" id="PS51782"/>
    </source>
</evidence>
<organism evidence="3 4">
    <name type="scientific">Novispirillum itersonii</name>
    <name type="common">Aquaspirillum itersonii</name>
    <dbReference type="NCBI Taxonomy" id="189"/>
    <lineage>
        <taxon>Bacteria</taxon>
        <taxon>Pseudomonadati</taxon>
        <taxon>Pseudomonadota</taxon>
        <taxon>Alphaproteobacteria</taxon>
        <taxon>Rhodospirillales</taxon>
        <taxon>Novispirillaceae</taxon>
        <taxon>Novispirillum</taxon>
    </lineage>
</organism>
<evidence type="ECO:0000313" key="3">
    <source>
        <dbReference type="EMBL" id="MBB6209705.1"/>
    </source>
</evidence>
<dbReference type="InterPro" id="IPR018392">
    <property type="entry name" value="LysM"/>
</dbReference>
<proteinExistence type="predicted"/>
<dbReference type="SMART" id="SM00257">
    <property type="entry name" value="LysM"/>
    <property type="match status" value="1"/>
</dbReference>
<feature type="compositionally biased region" description="Low complexity" evidence="1">
    <location>
        <begin position="40"/>
        <end position="67"/>
    </location>
</feature>
<reference evidence="3 4" key="1">
    <citation type="submission" date="2020-08" db="EMBL/GenBank/DDBJ databases">
        <title>Genomic Encyclopedia of Type Strains, Phase IV (KMG-IV): sequencing the most valuable type-strain genomes for metagenomic binning, comparative biology and taxonomic classification.</title>
        <authorList>
            <person name="Goeker M."/>
        </authorList>
    </citation>
    <scope>NUCLEOTIDE SEQUENCE [LARGE SCALE GENOMIC DNA]</scope>
    <source>
        <strain evidence="3 4">DSM 11590</strain>
    </source>
</reference>
<feature type="domain" description="LysM" evidence="2">
    <location>
        <begin position="278"/>
        <end position="327"/>
    </location>
</feature>
<dbReference type="InterPro" id="IPR036779">
    <property type="entry name" value="LysM_dom_sf"/>
</dbReference>
<gene>
    <name evidence="3" type="ORF">FHS48_001113</name>
</gene>
<dbReference type="PANTHER" id="PTHR34700:SF4">
    <property type="entry name" value="PHAGE-LIKE ELEMENT PBSX PROTEIN XKDP"/>
    <property type="match status" value="1"/>
</dbReference>
<dbReference type="RefSeq" id="WP_311769087.1">
    <property type="nucleotide sequence ID" value="NZ_JACIIX010000003.1"/>
</dbReference>
<evidence type="ECO:0000256" key="1">
    <source>
        <dbReference type="SAM" id="MobiDB-lite"/>
    </source>
</evidence>
<dbReference type="EMBL" id="JACIIX010000003">
    <property type="protein sequence ID" value="MBB6209705.1"/>
    <property type="molecule type" value="Genomic_DNA"/>
</dbReference>
<evidence type="ECO:0000313" key="4">
    <source>
        <dbReference type="Proteomes" id="UP000544872"/>
    </source>
</evidence>
<dbReference type="Gene3D" id="3.10.350.10">
    <property type="entry name" value="LysM domain"/>
    <property type="match status" value="1"/>
</dbReference>
<protein>
    <submittedName>
        <fullName evidence="3">Nucleoid-associated protein YgaU</fullName>
    </submittedName>
</protein>
<dbReference type="Pfam" id="PF01476">
    <property type="entry name" value="LysM"/>
    <property type="match status" value="1"/>
</dbReference>
<feature type="region of interest" description="Disordered" evidence="1">
    <location>
        <begin position="28"/>
        <end position="67"/>
    </location>
</feature>
<accession>A0A7W9ZEE3</accession>
<dbReference type="Proteomes" id="UP000544872">
    <property type="component" value="Unassembled WGS sequence"/>
</dbReference>
<dbReference type="CDD" id="cd00118">
    <property type="entry name" value="LysM"/>
    <property type="match status" value="1"/>
</dbReference>
<dbReference type="InterPro" id="IPR052196">
    <property type="entry name" value="Bact_Kbp"/>
</dbReference>
<sequence length="330" mass="34415">MKRPVVAVVLGIAVLAAAGVAALLTLEGDKPPQDPPAPASAPSAASAPAKPAAPPAQKEPAKPKAAAVGPGFDVVRIDPDGNTVIAGRAVPGTDVVILDAGKEIGHAKADERGEWVFLPDRALPPGSRELSLRGVDEKGGPVDSRDVVVLVVPEQKGGKTLAVRTDRETGTSTILQGTSPIPAGSVIVLDSVDYDETGALSLRGRTTVPGTVQVYLDNAPVGSVKTADGNTWSLKPEPKAAKGDHTLRADLLDEKGKVVGRIELPFSRIEIAGMPNGLRVVVQEGNSLWRMARRAYGDGLAYTVIYDANKGQIRDPNLIYPGQVFVVPRQ</sequence>
<comment type="caution">
    <text evidence="3">The sequence shown here is derived from an EMBL/GenBank/DDBJ whole genome shotgun (WGS) entry which is preliminary data.</text>
</comment>
<keyword evidence="4" id="KW-1185">Reference proteome</keyword>
<name>A0A7W9ZEE3_NOVIT</name>
<dbReference type="AlphaFoldDB" id="A0A7W9ZEE3"/>
<dbReference type="PANTHER" id="PTHR34700">
    <property type="entry name" value="POTASSIUM BINDING PROTEIN KBP"/>
    <property type="match status" value="1"/>
</dbReference>